<comment type="caution">
    <text evidence="6">The sequence shown here is derived from an EMBL/GenBank/DDBJ whole genome shotgun (WGS) entry which is preliminary data.</text>
</comment>
<keyword evidence="2" id="KW-0805">Transcription regulation</keyword>
<keyword evidence="3" id="KW-0238">DNA-binding</keyword>
<comment type="similarity">
    <text evidence="1">Belongs to the LysR transcriptional regulatory family.</text>
</comment>
<dbReference type="Proteomes" id="UP000477911">
    <property type="component" value="Unassembled WGS sequence"/>
</dbReference>
<evidence type="ECO:0000256" key="2">
    <source>
        <dbReference type="ARBA" id="ARBA00023015"/>
    </source>
</evidence>
<evidence type="ECO:0000256" key="4">
    <source>
        <dbReference type="ARBA" id="ARBA00023163"/>
    </source>
</evidence>
<evidence type="ECO:0000313" key="7">
    <source>
        <dbReference type="Proteomes" id="UP000477911"/>
    </source>
</evidence>
<dbReference type="InterPro" id="IPR036388">
    <property type="entry name" value="WH-like_DNA-bd_sf"/>
</dbReference>
<reference evidence="6 7" key="1">
    <citation type="submission" date="2019-12" db="EMBL/GenBank/DDBJ databases">
        <authorList>
            <person name="Li M."/>
        </authorList>
    </citation>
    <scope>NUCLEOTIDE SEQUENCE [LARGE SCALE GENOMIC DNA]</scope>
    <source>
        <strain evidence="6 7">GBMRC 2024</strain>
    </source>
</reference>
<dbReference type="InterPro" id="IPR005119">
    <property type="entry name" value="LysR_subst-bd"/>
</dbReference>
<evidence type="ECO:0000256" key="3">
    <source>
        <dbReference type="ARBA" id="ARBA00023125"/>
    </source>
</evidence>
<organism evidence="6 7">
    <name type="scientific">Pseudooceanicola albus</name>
    <dbReference type="NCBI Taxonomy" id="2692189"/>
    <lineage>
        <taxon>Bacteria</taxon>
        <taxon>Pseudomonadati</taxon>
        <taxon>Pseudomonadota</taxon>
        <taxon>Alphaproteobacteria</taxon>
        <taxon>Rhodobacterales</taxon>
        <taxon>Paracoccaceae</taxon>
        <taxon>Pseudooceanicola</taxon>
    </lineage>
</organism>
<dbReference type="SUPFAM" id="SSF46785">
    <property type="entry name" value="Winged helix' DNA-binding domain"/>
    <property type="match status" value="1"/>
</dbReference>
<evidence type="ECO:0000313" key="6">
    <source>
        <dbReference type="EMBL" id="MXN20333.1"/>
    </source>
</evidence>
<dbReference type="SUPFAM" id="SSF53850">
    <property type="entry name" value="Periplasmic binding protein-like II"/>
    <property type="match status" value="1"/>
</dbReference>
<dbReference type="PANTHER" id="PTHR30537">
    <property type="entry name" value="HTH-TYPE TRANSCRIPTIONAL REGULATOR"/>
    <property type="match status" value="1"/>
</dbReference>
<dbReference type="PROSITE" id="PS50931">
    <property type="entry name" value="HTH_LYSR"/>
    <property type="match status" value="1"/>
</dbReference>
<evidence type="ECO:0000259" key="5">
    <source>
        <dbReference type="PROSITE" id="PS50931"/>
    </source>
</evidence>
<dbReference type="CDD" id="cd08474">
    <property type="entry name" value="PBP2_CrgA_like_5"/>
    <property type="match status" value="1"/>
</dbReference>
<dbReference type="PANTHER" id="PTHR30537:SF1">
    <property type="entry name" value="HTH-TYPE TRANSCRIPTIONAL REGULATOR PGRR"/>
    <property type="match status" value="1"/>
</dbReference>
<dbReference type="Gene3D" id="1.10.10.10">
    <property type="entry name" value="Winged helix-like DNA-binding domain superfamily/Winged helix DNA-binding domain"/>
    <property type="match status" value="1"/>
</dbReference>
<dbReference type="RefSeq" id="WP_160896458.1">
    <property type="nucleotide sequence ID" value="NZ_WUMU01000026.1"/>
</dbReference>
<name>A0A6L7GC07_9RHOB</name>
<dbReference type="Pfam" id="PF03466">
    <property type="entry name" value="LysR_substrate"/>
    <property type="match status" value="1"/>
</dbReference>
<sequence>MDRVHLSRLVVFRAVADCGSFRGAADRLAIAPSAVSQAVALLEEGLGVRLLARTTRRTRPTEEGARLLERVAPLLDALSEAMAEVAERPEVPSGPLRITMPLLAADEVVMRRLPDFCARYPEIELEVRTSDRFEDIVESGCDAGLRLGESLEADMIAVRASGPRRGVIVGAPAYFARHPAPQVPRDLAQHRCIRRRFDSGRIYRWELEKDGRALSVDVTGPLILPQQELIRHAALKGLGLAFVFEDVVEEDLRAGRLIAVMQDWCPPFDGFYIYYPSRRQMRPALRAFIDFFRV</sequence>
<dbReference type="GO" id="GO:0006351">
    <property type="term" value="P:DNA-templated transcription"/>
    <property type="evidence" value="ECO:0007669"/>
    <property type="project" value="TreeGrafter"/>
</dbReference>
<keyword evidence="7" id="KW-1185">Reference proteome</keyword>
<keyword evidence="4" id="KW-0804">Transcription</keyword>
<dbReference type="EMBL" id="WUMU01000026">
    <property type="protein sequence ID" value="MXN20333.1"/>
    <property type="molecule type" value="Genomic_DNA"/>
</dbReference>
<dbReference type="GO" id="GO:0043565">
    <property type="term" value="F:sequence-specific DNA binding"/>
    <property type="evidence" value="ECO:0007669"/>
    <property type="project" value="TreeGrafter"/>
</dbReference>
<dbReference type="Pfam" id="PF00126">
    <property type="entry name" value="HTH_1"/>
    <property type="match status" value="1"/>
</dbReference>
<dbReference type="AlphaFoldDB" id="A0A6L7GC07"/>
<accession>A0A6L7GC07</accession>
<dbReference type="InterPro" id="IPR000847">
    <property type="entry name" value="LysR_HTH_N"/>
</dbReference>
<evidence type="ECO:0000256" key="1">
    <source>
        <dbReference type="ARBA" id="ARBA00009437"/>
    </source>
</evidence>
<feature type="domain" description="HTH lysR-type" evidence="5">
    <location>
        <begin position="1"/>
        <end position="61"/>
    </location>
</feature>
<proteinExistence type="inferred from homology"/>
<dbReference type="GO" id="GO:0003700">
    <property type="term" value="F:DNA-binding transcription factor activity"/>
    <property type="evidence" value="ECO:0007669"/>
    <property type="project" value="InterPro"/>
</dbReference>
<dbReference type="Gene3D" id="3.40.190.290">
    <property type="match status" value="1"/>
</dbReference>
<dbReference type="InterPro" id="IPR058163">
    <property type="entry name" value="LysR-type_TF_proteobact-type"/>
</dbReference>
<dbReference type="FunFam" id="1.10.10.10:FF:000001">
    <property type="entry name" value="LysR family transcriptional regulator"/>
    <property type="match status" value="1"/>
</dbReference>
<protein>
    <submittedName>
        <fullName evidence="6">LysR family transcriptional regulator</fullName>
    </submittedName>
</protein>
<dbReference type="InterPro" id="IPR036390">
    <property type="entry name" value="WH_DNA-bd_sf"/>
</dbReference>
<gene>
    <name evidence="6" type="ORF">GR170_21060</name>
</gene>